<gene>
    <name evidence="5" type="ORF">MAIT1_03132</name>
</gene>
<dbReference type="AlphaFoldDB" id="A0A1Y2K5P3"/>
<dbReference type="EMBL" id="LVJN01000018">
    <property type="protein sequence ID" value="OSM05004.1"/>
    <property type="molecule type" value="Genomic_DNA"/>
</dbReference>
<keyword evidence="2" id="KW-0472">Membrane</keyword>
<proteinExistence type="predicted"/>
<evidence type="ECO:0000313" key="6">
    <source>
        <dbReference type="Proteomes" id="UP000194003"/>
    </source>
</evidence>
<keyword evidence="6" id="KW-1185">Reference proteome</keyword>
<protein>
    <submittedName>
        <fullName evidence="5">Putative translation initiation factor</fullName>
    </submittedName>
</protein>
<feature type="signal peptide" evidence="3">
    <location>
        <begin position="1"/>
        <end position="27"/>
    </location>
</feature>
<feature type="compositionally biased region" description="Low complexity" evidence="1">
    <location>
        <begin position="251"/>
        <end position="262"/>
    </location>
</feature>
<keyword evidence="5" id="KW-0396">Initiation factor</keyword>
<organism evidence="5 6">
    <name type="scientific">Magnetofaba australis IT-1</name>
    <dbReference type="NCBI Taxonomy" id="1434232"/>
    <lineage>
        <taxon>Bacteria</taxon>
        <taxon>Pseudomonadati</taxon>
        <taxon>Pseudomonadota</taxon>
        <taxon>Magnetococcia</taxon>
        <taxon>Magnetococcales</taxon>
        <taxon>Magnetococcaceae</taxon>
        <taxon>Magnetofaba</taxon>
    </lineage>
</organism>
<evidence type="ECO:0000256" key="1">
    <source>
        <dbReference type="SAM" id="MobiDB-lite"/>
    </source>
</evidence>
<feature type="compositionally biased region" description="Low complexity" evidence="1">
    <location>
        <begin position="221"/>
        <end position="244"/>
    </location>
</feature>
<keyword evidence="3" id="KW-0732">Signal</keyword>
<reference evidence="5 6" key="1">
    <citation type="journal article" date="2016" name="BMC Genomics">
        <title>Combined genomic and structural analyses of a cultured magnetotactic bacterium reveals its niche adaptation to a dynamic environment.</title>
        <authorList>
            <person name="Araujo A.C."/>
            <person name="Morillo V."/>
            <person name="Cypriano J."/>
            <person name="Teixeira L.C."/>
            <person name="Leao P."/>
            <person name="Lyra S."/>
            <person name="Almeida L.G."/>
            <person name="Bazylinski D.A."/>
            <person name="Vasconcellos A.T."/>
            <person name="Abreu F."/>
            <person name="Lins U."/>
        </authorList>
    </citation>
    <scope>NUCLEOTIDE SEQUENCE [LARGE SCALE GENOMIC DNA]</scope>
    <source>
        <strain evidence="5 6">IT-1</strain>
    </source>
</reference>
<dbReference type="Proteomes" id="UP000194003">
    <property type="component" value="Unassembled WGS sequence"/>
</dbReference>
<accession>A0A1Y2K5P3</accession>
<name>A0A1Y2K5P3_9PROT</name>
<keyword evidence="2" id="KW-0812">Transmembrane</keyword>
<feature type="chain" id="PRO_5013345188" evidence="3">
    <location>
        <begin position="28"/>
        <end position="541"/>
    </location>
</feature>
<feature type="region of interest" description="Disordered" evidence="1">
    <location>
        <begin position="143"/>
        <end position="275"/>
    </location>
</feature>
<keyword evidence="2" id="KW-1133">Transmembrane helix</keyword>
<evidence type="ECO:0000256" key="3">
    <source>
        <dbReference type="SAM" id="SignalP"/>
    </source>
</evidence>
<dbReference type="STRING" id="1434232.MAIT1_03132"/>
<dbReference type="RefSeq" id="WP_158089367.1">
    <property type="nucleotide sequence ID" value="NZ_LVJN01000018.1"/>
</dbReference>
<dbReference type="InterPro" id="IPR057840">
    <property type="entry name" value="FimV_N"/>
</dbReference>
<dbReference type="InterPro" id="IPR020012">
    <property type="entry name" value="LysM_FimV"/>
</dbReference>
<feature type="domain" description="FimV N-terminal" evidence="4">
    <location>
        <begin position="35"/>
        <end position="131"/>
    </location>
</feature>
<dbReference type="NCBIfam" id="TIGR03505">
    <property type="entry name" value="FimV_core"/>
    <property type="match status" value="1"/>
</dbReference>
<sequence length="541" mass="56928">MISRRNRWGMGLLALAGSVLSVSAANALTLSAPMNLSSLGEPLRFYCEIRDADAKEMSALRKPGFFRFANADAYNELSMRRPTALAGAQLQVEQVADGGWVLVARGVVPVKEPLITTLVSYSLGPHEAVQELVAAVSIPQPKAPTHLMATPTEEASSQPPSPDLSQAEAMPDKTAPTTSDSAQTESAQLPPVQASAAGSESVSAPPAKIALPKTEPETKPEAPAATQTPPVAAAMEPQASPPAAEEAEGKVQPQQAPAVAALEPPPAPTVKSAAEQSAAKAAPVVEPAGHTAVVEPPPVATVEPLATLDAPQIVSATQPIGGVYGPTIEGEELAAIALKVILDANLTQSQAMVGIWLANPWAFVDDNINKLMAGQKLTIPSTAALAKLDDALAWRVRYQHKLLLRGQILEEAPLTREALRQVTIGRISAADLLAPASARLAAPGVAPSPQDATAAQTILLERIDALEHRLARLEAPTDWRDDAPKMFGAGLAGAGLAVVPMLMWGLWRRRKEEDLWGDAAYYADHALREFEKHAENTPTKS</sequence>
<evidence type="ECO:0000313" key="5">
    <source>
        <dbReference type="EMBL" id="OSM05004.1"/>
    </source>
</evidence>
<keyword evidence="5" id="KW-0648">Protein biosynthesis</keyword>
<dbReference type="GO" id="GO:0003743">
    <property type="term" value="F:translation initiation factor activity"/>
    <property type="evidence" value="ECO:0007669"/>
    <property type="project" value="UniProtKB-KW"/>
</dbReference>
<dbReference type="Pfam" id="PF25800">
    <property type="entry name" value="FimV_N"/>
    <property type="match status" value="1"/>
</dbReference>
<feature type="transmembrane region" description="Helical" evidence="2">
    <location>
        <begin position="486"/>
        <end position="507"/>
    </location>
</feature>
<evidence type="ECO:0000256" key="2">
    <source>
        <dbReference type="SAM" id="Phobius"/>
    </source>
</evidence>
<comment type="caution">
    <text evidence="5">The sequence shown here is derived from an EMBL/GenBank/DDBJ whole genome shotgun (WGS) entry which is preliminary data.</text>
</comment>
<dbReference type="OrthoDB" id="5298707at2"/>
<evidence type="ECO:0000259" key="4">
    <source>
        <dbReference type="Pfam" id="PF25800"/>
    </source>
</evidence>
<feature type="compositionally biased region" description="Polar residues" evidence="1">
    <location>
        <begin position="175"/>
        <end position="187"/>
    </location>
</feature>